<dbReference type="InterPro" id="IPR028098">
    <property type="entry name" value="Glyco_trans_4-like_N"/>
</dbReference>
<evidence type="ECO:0000259" key="2">
    <source>
        <dbReference type="Pfam" id="PF00534"/>
    </source>
</evidence>
<dbReference type="GO" id="GO:0016757">
    <property type="term" value="F:glycosyltransferase activity"/>
    <property type="evidence" value="ECO:0007669"/>
    <property type="project" value="UniProtKB-KW"/>
</dbReference>
<reference evidence="4" key="1">
    <citation type="submission" date="2023-08" db="EMBL/GenBank/DDBJ databases">
        <authorList>
            <person name="Chen Y."/>
            <person name="Shah S."/>
            <person name="Dougan E. K."/>
            <person name="Thang M."/>
            <person name="Chan C."/>
        </authorList>
    </citation>
    <scope>NUCLEOTIDE SEQUENCE</scope>
</reference>
<protein>
    <recommendedName>
        <fullName evidence="6">Glycosyltransferase</fullName>
    </recommendedName>
</protein>
<dbReference type="Pfam" id="PF13439">
    <property type="entry name" value="Glyco_transf_4"/>
    <property type="match status" value="1"/>
</dbReference>
<dbReference type="Gene3D" id="3.40.50.2000">
    <property type="entry name" value="Glycogen Phosphorylase B"/>
    <property type="match status" value="2"/>
</dbReference>
<dbReference type="PANTHER" id="PTHR45947">
    <property type="entry name" value="SULFOQUINOVOSYL TRANSFERASE SQD2"/>
    <property type="match status" value="1"/>
</dbReference>
<accession>A0AA36IQU7</accession>
<dbReference type="AlphaFoldDB" id="A0AA36IQU7"/>
<dbReference type="Proteomes" id="UP001178507">
    <property type="component" value="Unassembled WGS sequence"/>
</dbReference>
<evidence type="ECO:0008006" key="6">
    <source>
        <dbReference type="Google" id="ProtNLM"/>
    </source>
</evidence>
<evidence type="ECO:0000313" key="5">
    <source>
        <dbReference type="Proteomes" id="UP001178507"/>
    </source>
</evidence>
<dbReference type="InterPro" id="IPR001296">
    <property type="entry name" value="Glyco_trans_1"/>
</dbReference>
<dbReference type="PANTHER" id="PTHR45947:SF3">
    <property type="entry name" value="SULFOQUINOVOSYL TRANSFERASE SQD2"/>
    <property type="match status" value="1"/>
</dbReference>
<dbReference type="EMBL" id="CAUJNA010002313">
    <property type="protein sequence ID" value="CAJ1392302.1"/>
    <property type="molecule type" value="Genomic_DNA"/>
</dbReference>
<sequence length="604" mass="66762">MLSAQKLPFSFAQKPVPGIAIRCHAYVKEMRAKGHEVIVFSTAYEASKETSFDHPNIPAVVNPFNLKNRIGYNPGVKLAWFLGAHTWDVVHLVYPSLIGTFVLTTCAWRRIPVYCSHHVEMNMFAYKLVPIRWVANFGLKAYEILGLWPAIKWGTLNAAPTLCFARDHLGKEHEEKLRRVPSGTHDVFTVKPKTATERRDTRLSKFGVDSEDDKVMLMVQRLSHEKGTERVFKAFLPKEEGGQGLKGVLAIAGDGPAMDFLVKEATRLRLRVVFLGNVPHQELPQLYRSADLFVTMSLSETFGLTCLEAMMCGCPAVMPFCSVFDEIWTDKTPKEWHYNIESTDELAASIAAAQKSGRKFLEEHPGQQCSGRQLDWEVAELRALQGMSDSSGWEVGKDAVLSFGQMARVKVLSKVLLAAAAASLLRWSTCFAAPRREAAAALAAAMVAANTAPAMAEVPTFSFFGLGSGQSDAYSQNDNPINPYSQFSDGSETVYKARNPDEVDRRKKALTAALTRFENTPEYIKTKQAQALKGNLLQAGGSMKQDMIYFSGEEGSAAYAKAREFSQKVSTLGVDGGNKQWAAAAQDYEKAAAILSEWKQLAQF</sequence>
<proteinExistence type="predicted"/>
<organism evidence="4 5">
    <name type="scientific">Effrenium voratum</name>
    <dbReference type="NCBI Taxonomy" id="2562239"/>
    <lineage>
        <taxon>Eukaryota</taxon>
        <taxon>Sar</taxon>
        <taxon>Alveolata</taxon>
        <taxon>Dinophyceae</taxon>
        <taxon>Suessiales</taxon>
        <taxon>Symbiodiniaceae</taxon>
        <taxon>Effrenium</taxon>
    </lineage>
</organism>
<keyword evidence="1" id="KW-0808">Transferase</keyword>
<keyword evidence="5" id="KW-1185">Reference proteome</keyword>
<keyword evidence="1" id="KW-0328">Glycosyltransferase</keyword>
<name>A0AA36IQU7_9DINO</name>
<evidence type="ECO:0000259" key="3">
    <source>
        <dbReference type="Pfam" id="PF13439"/>
    </source>
</evidence>
<comment type="caution">
    <text evidence="4">The sequence shown here is derived from an EMBL/GenBank/DDBJ whole genome shotgun (WGS) entry which is preliminary data.</text>
</comment>
<dbReference type="SUPFAM" id="SSF53756">
    <property type="entry name" value="UDP-Glycosyltransferase/glycogen phosphorylase"/>
    <property type="match status" value="1"/>
</dbReference>
<evidence type="ECO:0000256" key="1">
    <source>
        <dbReference type="ARBA" id="ARBA00022676"/>
    </source>
</evidence>
<dbReference type="CDD" id="cd03801">
    <property type="entry name" value="GT4_PimA-like"/>
    <property type="match status" value="1"/>
</dbReference>
<gene>
    <name evidence="4" type="ORF">EVOR1521_LOCUS17433</name>
</gene>
<feature type="domain" description="Glycosyltransferase subfamily 4-like N-terminal" evidence="3">
    <location>
        <begin position="18"/>
        <end position="122"/>
    </location>
</feature>
<dbReference type="InterPro" id="IPR050194">
    <property type="entry name" value="Glycosyltransferase_grp1"/>
</dbReference>
<evidence type="ECO:0000313" key="4">
    <source>
        <dbReference type="EMBL" id="CAJ1392302.1"/>
    </source>
</evidence>
<dbReference type="Pfam" id="PF00534">
    <property type="entry name" value="Glycos_transf_1"/>
    <property type="match status" value="1"/>
</dbReference>
<feature type="domain" description="Glycosyl transferase family 1" evidence="2">
    <location>
        <begin position="210"/>
        <end position="355"/>
    </location>
</feature>